<dbReference type="RefSeq" id="WP_381502184.1">
    <property type="nucleotide sequence ID" value="NZ_JBHUOM010000012.1"/>
</dbReference>
<dbReference type="Pfam" id="PF17293">
    <property type="entry name" value="Arm-DNA-bind_5"/>
    <property type="match status" value="1"/>
</dbReference>
<comment type="caution">
    <text evidence="2">The sequence shown here is derived from an EMBL/GenBank/DDBJ whole genome shotgun (WGS) entry which is preliminary data.</text>
</comment>
<organism evidence="2 3">
    <name type="scientific">Spirosoma flavum</name>
    <dbReference type="NCBI Taxonomy" id="2048557"/>
    <lineage>
        <taxon>Bacteria</taxon>
        <taxon>Pseudomonadati</taxon>
        <taxon>Bacteroidota</taxon>
        <taxon>Cytophagia</taxon>
        <taxon>Cytophagales</taxon>
        <taxon>Cytophagaceae</taxon>
        <taxon>Spirosoma</taxon>
    </lineage>
</organism>
<evidence type="ECO:0000259" key="1">
    <source>
        <dbReference type="Pfam" id="PF17293"/>
    </source>
</evidence>
<sequence length="100" mass="11698">MQISFWRHKSKLPGKIQLYCRITVAKVRIDMGSTGLTLYADHWDGERISYEDPEAFFKNEQLDIMRNQLRAIYNDLFRRKEKITGARVVSSRSALTNCTV</sequence>
<feature type="domain" description="Arm DNA-binding" evidence="1">
    <location>
        <begin position="10"/>
        <end position="85"/>
    </location>
</feature>
<evidence type="ECO:0000313" key="2">
    <source>
        <dbReference type="EMBL" id="MFD2935033.1"/>
    </source>
</evidence>
<protein>
    <submittedName>
        <fullName evidence="2">Arm DNA-binding domain-containing protein</fullName>
    </submittedName>
</protein>
<name>A0ABW6ALQ2_9BACT</name>
<dbReference type="EMBL" id="JBHUOM010000012">
    <property type="protein sequence ID" value="MFD2935033.1"/>
    <property type="molecule type" value="Genomic_DNA"/>
</dbReference>
<proteinExistence type="predicted"/>
<gene>
    <name evidence="2" type="ORF">ACFS25_14660</name>
</gene>
<keyword evidence="3" id="KW-1185">Reference proteome</keyword>
<dbReference type="Proteomes" id="UP001597512">
    <property type="component" value="Unassembled WGS sequence"/>
</dbReference>
<accession>A0ABW6ALQ2</accession>
<dbReference type="GO" id="GO:0003677">
    <property type="term" value="F:DNA binding"/>
    <property type="evidence" value="ECO:0007669"/>
    <property type="project" value="UniProtKB-KW"/>
</dbReference>
<keyword evidence="2" id="KW-0238">DNA-binding</keyword>
<evidence type="ECO:0000313" key="3">
    <source>
        <dbReference type="Proteomes" id="UP001597512"/>
    </source>
</evidence>
<reference evidence="3" key="1">
    <citation type="journal article" date="2019" name="Int. J. Syst. Evol. Microbiol.">
        <title>The Global Catalogue of Microorganisms (GCM) 10K type strain sequencing project: providing services to taxonomists for standard genome sequencing and annotation.</title>
        <authorList>
            <consortium name="The Broad Institute Genomics Platform"/>
            <consortium name="The Broad Institute Genome Sequencing Center for Infectious Disease"/>
            <person name="Wu L."/>
            <person name="Ma J."/>
        </authorList>
    </citation>
    <scope>NUCLEOTIDE SEQUENCE [LARGE SCALE GENOMIC DNA]</scope>
    <source>
        <strain evidence="3">KCTC 52490</strain>
    </source>
</reference>
<dbReference type="InterPro" id="IPR035386">
    <property type="entry name" value="Arm-DNA-bind_5"/>
</dbReference>